<dbReference type="InterPro" id="IPR036388">
    <property type="entry name" value="WH-like_DNA-bd_sf"/>
</dbReference>
<dbReference type="InterPro" id="IPR011991">
    <property type="entry name" value="ArsR-like_HTH"/>
</dbReference>
<dbReference type="EMBL" id="WDPD01000015">
    <property type="protein sequence ID" value="KAB7459212.1"/>
    <property type="molecule type" value="Genomic_DNA"/>
</dbReference>
<sequence>MVFSNPGGLRLSADEVIHGGISDARNPILMKMFNLIGIGEKAGSGFDVMRAGCDFAGTAYPELEVGEHPDRVTLTLYPRKIQDYGAVEGGGISTPSGSAVSDFAVSGSSIPAGSMAIASAGTAAPITATGANAAYAPNGRRMAEVEEDAGGGQRSSIRFNLGGASLVAQPMEPQSNVEKITQALTAGGPLPTSQLAKVLGLGLTRTREILGSMVGEGVIEPVGVGRGRKYQIVSDKAA</sequence>
<dbReference type="InterPro" id="IPR038475">
    <property type="entry name" value="RecG_C_sf"/>
</dbReference>
<gene>
    <name evidence="1" type="ORF">GBB04_10040</name>
</gene>
<dbReference type="InterPro" id="IPR036390">
    <property type="entry name" value="WH_DNA-bd_sf"/>
</dbReference>
<organism evidence="1 2">
    <name type="scientific">Bifidobacterium dentium</name>
    <dbReference type="NCBI Taxonomy" id="1689"/>
    <lineage>
        <taxon>Bacteria</taxon>
        <taxon>Bacillati</taxon>
        <taxon>Actinomycetota</taxon>
        <taxon>Actinomycetes</taxon>
        <taxon>Bifidobacteriales</taxon>
        <taxon>Bifidobacteriaceae</taxon>
        <taxon>Bifidobacterium</taxon>
    </lineage>
</organism>
<reference evidence="1 2" key="1">
    <citation type="journal article" date="2019" name="Nat. Med.">
        <title>A library of human gut bacterial isolates paired with longitudinal multiomics data enables mechanistic microbiome research.</title>
        <authorList>
            <person name="Poyet M."/>
            <person name="Groussin M."/>
            <person name="Gibbons S.M."/>
            <person name="Avila-Pacheco J."/>
            <person name="Jiang X."/>
            <person name="Kearney S.M."/>
            <person name="Perrotta A.R."/>
            <person name="Berdy B."/>
            <person name="Zhao S."/>
            <person name="Lieberman T.D."/>
            <person name="Swanson P.K."/>
            <person name="Smith M."/>
            <person name="Roesemann S."/>
            <person name="Alexander J.E."/>
            <person name="Rich S.A."/>
            <person name="Livny J."/>
            <person name="Vlamakis H."/>
            <person name="Clish C."/>
            <person name="Bullock K."/>
            <person name="Deik A."/>
            <person name="Scott J."/>
            <person name="Pierce K.A."/>
            <person name="Xavier R.J."/>
            <person name="Alm E.J."/>
        </authorList>
    </citation>
    <scope>NUCLEOTIDE SEQUENCE [LARGE SCALE GENOMIC DNA]</scope>
    <source>
        <strain evidence="1 2">BIOML-A2</strain>
    </source>
</reference>
<evidence type="ECO:0008006" key="3">
    <source>
        <dbReference type="Google" id="ProtNLM"/>
    </source>
</evidence>
<proteinExistence type="predicted"/>
<name>A0A7J5TGH7_9BIFI</name>
<dbReference type="AlphaFoldDB" id="A0A7J5TGH7"/>
<evidence type="ECO:0000313" key="1">
    <source>
        <dbReference type="EMBL" id="KAB7459212.1"/>
    </source>
</evidence>
<accession>A0A7J5TGH7</accession>
<evidence type="ECO:0000313" key="2">
    <source>
        <dbReference type="Proteomes" id="UP000429211"/>
    </source>
</evidence>
<dbReference type="Gene3D" id="1.10.10.10">
    <property type="entry name" value="Winged helix-like DNA-binding domain superfamily/Winged helix DNA-binding domain"/>
    <property type="match status" value="1"/>
</dbReference>
<comment type="caution">
    <text evidence="1">The sequence shown here is derived from an EMBL/GenBank/DDBJ whole genome shotgun (WGS) entry which is preliminary data.</text>
</comment>
<dbReference type="CDD" id="cd00090">
    <property type="entry name" value="HTH_ARSR"/>
    <property type="match status" value="1"/>
</dbReference>
<dbReference type="Pfam" id="PF13749">
    <property type="entry name" value="HATPase_c_4"/>
    <property type="match status" value="1"/>
</dbReference>
<protein>
    <recommendedName>
        <fullName evidence="3">ATP-dependent DNA helicase RecG C-terminal domain-containing protein</fullName>
    </recommendedName>
</protein>
<dbReference type="SUPFAM" id="SSF46785">
    <property type="entry name" value="Winged helix' DNA-binding domain"/>
    <property type="match status" value="1"/>
</dbReference>
<dbReference type="Gene3D" id="3.30.565.60">
    <property type="match status" value="1"/>
</dbReference>
<dbReference type="Proteomes" id="UP000429211">
    <property type="component" value="Unassembled WGS sequence"/>
</dbReference>